<dbReference type="GO" id="GO:0016787">
    <property type="term" value="F:hydrolase activity"/>
    <property type="evidence" value="ECO:0007669"/>
    <property type="project" value="UniProtKB-KW"/>
</dbReference>
<name>B6JEA3_AFIC5</name>
<evidence type="ECO:0000259" key="8">
    <source>
        <dbReference type="Pfam" id="PF01935"/>
    </source>
</evidence>
<keyword evidence="6" id="KW-0413">Isomerase</keyword>
<feature type="region of interest" description="Disordered" evidence="7">
    <location>
        <begin position="391"/>
        <end position="411"/>
    </location>
</feature>
<evidence type="ECO:0000256" key="6">
    <source>
        <dbReference type="ARBA" id="ARBA00023235"/>
    </source>
</evidence>
<evidence type="ECO:0000259" key="9">
    <source>
        <dbReference type="Pfam" id="PF05872"/>
    </source>
</evidence>
<evidence type="ECO:0000256" key="7">
    <source>
        <dbReference type="SAM" id="MobiDB-lite"/>
    </source>
</evidence>
<dbReference type="Gene3D" id="3.40.50.300">
    <property type="entry name" value="P-loop containing nucleotide triphosphate hydrolases"/>
    <property type="match status" value="1"/>
</dbReference>
<proteinExistence type="predicted"/>
<evidence type="ECO:0000313" key="11">
    <source>
        <dbReference type="Proteomes" id="UP000007730"/>
    </source>
</evidence>
<evidence type="ECO:0000256" key="5">
    <source>
        <dbReference type="ARBA" id="ARBA00023125"/>
    </source>
</evidence>
<dbReference type="Pfam" id="PF01935">
    <property type="entry name" value="DUF87"/>
    <property type="match status" value="1"/>
</dbReference>
<evidence type="ECO:0000256" key="2">
    <source>
        <dbReference type="ARBA" id="ARBA00022801"/>
    </source>
</evidence>
<organism evidence="10 11">
    <name type="scientific">Afipia carboxidovorans (strain ATCC 49405 / DSM 1227 / KCTC 32145 / OM5)</name>
    <name type="common">Oligotropha carboxidovorans</name>
    <dbReference type="NCBI Taxonomy" id="504832"/>
    <lineage>
        <taxon>Bacteria</taxon>
        <taxon>Pseudomonadati</taxon>
        <taxon>Pseudomonadota</taxon>
        <taxon>Alphaproteobacteria</taxon>
        <taxon>Hyphomicrobiales</taxon>
        <taxon>Nitrobacteraceae</taxon>
        <taxon>Afipia</taxon>
    </lineage>
</organism>
<feature type="compositionally biased region" description="Pro residues" evidence="7">
    <location>
        <begin position="395"/>
        <end position="406"/>
    </location>
</feature>
<protein>
    <recommendedName>
        <fullName evidence="12">Helicase HerA central domain-containing protein</fullName>
    </recommendedName>
</protein>
<dbReference type="InterPro" id="IPR008571">
    <property type="entry name" value="HerA-like"/>
</dbReference>
<evidence type="ECO:0008006" key="12">
    <source>
        <dbReference type="Google" id="ProtNLM"/>
    </source>
</evidence>
<dbReference type="OrthoDB" id="8183885at2"/>
<gene>
    <name evidence="10" type="ordered locus">OCA5_c24350</name>
</gene>
<dbReference type="Pfam" id="PF05872">
    <property type="entry name" value="HerA_C"/>
    <property type="match status" value="1"/>
</dbReference>
<evidence type="ECO:0000256" key="3">
    <source>
        <dbReference type="ARBA" id="ARBA00022806"/>
    </source>
</evidence>
<dbReference type="PANTHER" id="PTHR42957">
    <property type="entry name" value="HELICASE MJ1565-RELATED"/>
    <property type="match status" value="1"/>
</dbReference>
<dbReference type="KEGG" id="ocg:OCA5_c24350"/>
<dbReference type="InterPro" id="IPR027417">
    <property type="entry name" value="P-loop_NTPase"/>
</dbReference>
<dbReference type="GO" id="GO:0004386">
    <property type="term" value="F:helicase activity"/>
    <property type="evidence" value="ECO:0007669"/>
    <property type="project" value="UniProtKB-KW"/>
</dbReference>
<dbReference type="HOGENOM" id="CLU_439859_0_0_5"/>
<feature type="domain" description="Helicase HerA-like C-terminal" evidence="9">
    <location>
        <begin position="150"/>
        <end position="238"/>
    </location>
</feature>
<keyword evidence="11" id="KW-1185">Reference proteome</keyword>
<dbReference type="GO" id="GO:0003677">
    <property type="term" value="F:DNA binding"/>
    <property type="evidence" value="ECO:0007669"/>
    <property type="project" value="UniProtKB-KW"/>
</dbReference>
<feature type="domain" description="Helicase HerA central" evidence="8">
    <location>
        <begin position="4"/>
        <end position="52"/>
    </location>
</feature>
<keyword evidence="1" id="KW-0547">Nucleotide-binding</keyword>
<keyword evidence="2" id="KW-0378">Hydrolase</keyword>
<dbReference type="InterPro" id="IPR002789">
    <property type="entry name" value="HerA_central"/>
</dbReference>
<keyword evidence="5" id="KW-0238">DNA-binding</keyword>
<dbReference type="KEGG" id="oca:OCAR_5561"/>
<keyword evidence="3" id="KW-0347">Helicase</keyword>
<dbReference type="STRING" id="504832.OCA5_c24350"/>
<dbReference type="RefSeq" id="WP_012562721.1">
    <property type="nucleotide sequence ID" value="NC_011386.1"/>
</dbReference>
<evidence type="ECO:0000256" key="4">
    <source>
        <dbReference type="ARBA" id="ARBA00022840"/>
    </source>
</evidence>
<sequence length="567" mass="60773">MSSEVALLPEAYLEEDVAVLGRKGGGKTYTSKGIVERLLEGKRRVLILDPLGVWAGLRTAANGRDAGFPIAIFGGVHGDLPLEPAAAVPMADVIARNNIPAVLDISDLSKTAQQSFLLAFLRELRRVNTEALTLVLEEADVFAPQNPMGDDSKALHAEIDWICRRGRFRGFRLITITQRPARLSKDVLTQAATLIMHRLPAPQDRDAVKAWVDGNGDRDQAKEVFDTLARLDVGEAWVWSTTDNQLQRMRFPKIKTLDTSATPKAGEKRVEPKTLAQVDLGPIKTAMDAAAAERLQRAEPKSGGKNGSAIDPAALKAAEDHGYARGLADGGVRSARAVFDALLSYMAQPQTYEEVTRNLLTDLPSDVAVPYGKGGHGRGFIALDLPRVVTNPADLPKPTPQAPSKPKPAASGELDGGAMKLLAAICRYHDLTWDNACIVAGILPGNGYFYKAKRSLVDGGYVREAEGMVAHSAAGRKANGGTGSPATLGELVSLWAGKVGAPGGQMLQFIANHRGHQVTTEQMSAAIGAKPGNGYWYKGVKSIRKANLIDQDKGSFRLSAFLCEAPR</sequence>
<keyword evidence="4" id="KW-0067">ATP-binding</keyword>
<dbReference type="SUPFAM" id="SSF52540">
    <property type="entry name" value="P-loop containing nucleoside triphosphate hydrolases"/>
    <property type="match status" value="1"/>
</dbReference>
<reference evidence="10 11" key="1">
    <citation type="journal article" date="2011" name="J. Bacteriol.">
        <title>Complete genome sequences of the chemolithoautotrophic Oligotropha carboxidovorans strains OM4 and OM5.</title>
        <authorList>
            <person name="Volland S."/>
            <person name="Rachinger M."/>
            <person name="Strittmatter A."/>
            <person name="Daniel R."/>
            <person name="Gottschalk G."/>
            <person name="Meyer O."/>
        </authorList>
    </citation>
    <scope>NUCLEOTIDE SEQUENCE [LARGE SCALE GENOMIC DNA]</scope>
    <source>
        <strain evidence="11">ATCC 49405 / DSM 1227 / KCTC 32145 / OM5</strain>
    </source>
</reference>
<accession>B6JEA3</accession>
<dbReference type="PANTHER" id="PTHR42957:SF1">
    <property type="entry name" value="HELICASE MJ1565-RELATED"/>
    <property type="match status" value="1"/>
</dbReference>
<dbReference type="InterPro" id="IPR033186">
    <property type="entry name" value="HerA_C"/>
</dbReference>
<dbReference type="Proteomes" id="UP000007730">
    <property type="component" value="Chromosome"/>
</dbReference>
<dbReference type="EMBL" id="CP002826">
    <property type="protein sequence ID" value="AEI07131.1"/>
    <property type="molecule type" value="Genomic_DNA"/>
</dbReference>
<evidence type="ECO:0000256" key="1">
    <source>
        <dbReference type="ARBA" id="ARBA00022741"/>
    </source>
</evidence>
<dbReference type="AlphaFoldDB" id="B6JEA3"/>
<evidence type="ECO:0000313" key="10">
    <source>
        <dbReference type="EMBL" id="AEI07131.1"/>
    </source>
</evidence>
<dbReference type="GO" id="GO:0005524">
    <property type="term" value="F:ATP binding"/>
    <property type="evidence" value="ECO:0007669"/>
    <property type="project" value="UniProtKB-KW"/>
</dbReference>
<dbReference type="eggNOG" id="COG0433">
    <property type="taxonomic scope" value="Bacteria"/>
</dbReference>